<sequence length="81" mass="9930">MRHTRNRQLAKLHNEPMWFWNNEGTDDIRSQRLWLKMGLQPKLDPTFEWEREMNRVQWSYVNRNTHTTRFALLKYPAGTGK</sequence>
<gene>
    <name evidence="1" type="ORF">BTG_32303</name>
</gene>
<dbReference type="AlphaFoldDB" id="A0A9W3JH16"/>
<dbReference type="RefSeq" id="WP_001216583.1">
    <property type="nucleotide sequence ID" value="NC_018501.1"/>
</dbReference>
<proteinExistence type="predicted"/>
<protein>
    <submittedName>
        <fullName evidence="1">Uncharacterized protein</fullName>
    </submittedName>
</protein>
<dbReference type="KEGG" id="bti:BTG_32303"/>
<dbReference type="EMBL" id="CP003754">
    <property type="protein sequence ID" value="AFQ19797.1"/>
    <property type="molecule type" value="Genomic_DNA"/>
</dbReference>
<evidence type="ECO:0000313" key="2">
    <source>
        <dbReference type="Proteomes" id="UP000005259"/>
    </source>
</evidence>
<accession>A0A9W3JH16</accession>
<reference evidence="1 2" key="1">
    <citation type="submission" date="2012-08" db="EMBL/GenBank/DDBJ databases">
        <authorList>
            <person name="Doggett N."/>
            <person name="Teshima H."/>
            <person name="Bruce D."/>
            <person name="Detter J.C."/>
            <person name="Johnson S.L."/>
            <person name="Han C."/>
        </authorList>
    </citation>
    <scope>NUCLEOTIDE SEQUENCE [LARGE SCALE GENOMIC DNA]</scope>
    <source>
        <strain evidence="1 2">HD-771</strain>
        <plasmid evidence="1 2">p02</plasmid>
    </source>
</reference>
<geneLocation type="plasmid" evidence="1 2">
    <name>p02</name>
</geneLocation>
<keyword evidence="1" id="KW-0614">Plasmid</keyword>
<evidence type="ECO:0000313" key="1">
    <source>
        <dbReference type="EMBL" id="AFQ19797.1"/>
    </source>
</evidence>
<dbReference type="Proteomes" id="UP000005259">
    <property type="component" value="Plasmid p02"/>
</dbReference>
<name>A0A9W3JH16_BACTU</name>
<organism evidence="1 2">
    <name type="scientific">Bacillus thuringiensis HD-771</name>
    <dbReference type="NCBI Taxonomy" id="1218175"/>
    <lineage>
        <taxon>Bacteria</taxon>
        <taxon>Bacillati</taxon>
        <taxon>Bacillota</taxon>
        <taxon>Bacilli</taxon>
        <taxon>Bacillales</taxon>
        <taxon>Bacillaceae</taxon>
        <taxon>Bacillus</taxon>
        <taxon>Bacillus cereus group</taxon>
    </lineage>
</organism>